<keyword evidence="7" id="KW-0699">rRNA-binding</keyword>
<evidence type="ECO:0000313" key="13">
    <source>
        <dbReference type="EMBL" id="AEI48154.1"/>
    </source>
</evidence>
<dbReference type="GO" id="GO:0043024">
    <property type="term" value="F:ribosomal small subunit binding"/>
    <property type="evidence" value="ECO:0007669"/>
    <property type="project" value="TreeGrafter"/>
</dbReference>
<dbReference type="Pfam" id="PF07650">
    <property type="entry name" value="KH_2"/>
    <property type="match status" value="1"/>
</dbReference>
<dbReference type="CDD" id="cd04163">
    <property type="entry name" value="Era"/>
    <property type="match status" value="1"/>
</dbReference>
<evidence type="ECO:0000259" key="11">
    <source>
        <dbReference type="PROSITE" id="PS50823"/>
    </source>
</evidence>
<dbReference type="HAMAP" id="MF_00367">
    <property type="entry name" value="GTPase_Era"/>
    <property type="match status" value="1"/>
</dbReference>
<dbReference type="InterPro" id="IPR005225">
    <property type="entry name" value="Small_GTP-bd"/>
</dbReference>
<feature type="domain" description="KH type-2" evidence="11">
    <location>
        <begin position="227"/>
        <end position="311"/>
    </location>
</feature>
<feature type="region of interest" description="G1" evidence="8">
    <location>
        <begin position="43"/>
        <end position="50"/>
    </location>
</feature>
<dbReference type="Gene3D" id="3.30.300.20">
    <property type="match status" value="1"/>
</dbReference>
<dbReference type="CDD" id="cd22534">
    <property type="entry name" value="KH-II_Era"/>
    <property type="match status" value="1"/>
</dbReference>
<dbReference type="Proteomes" id="UP000000493">
    <property type="component" value="Chromosome"/>
</dbReference>
<feature type="region of interest" description="G4" evidence="8">
    <location>
        <begin position="154"/>
        <end position="157"/>
    </location>
</feature>
<reference evidence="14" key="1">
    <citation type="submission" date="2011-06" db="EMBL/GenBank/DDBJ databases">
        <title>The complete genome of chromosome of Runella slithyformis DSM 19594.</title>
        <authorList>
            <consortium name="US DOE Joint Genome Institute (JGI-PGF)"/>
            <person name="Lucas S."/>
            <person name="Han J."/>
            <person name="Lapidus A."/>
            <person name="Bruce D."/>
            <person name="Goodwin L."/>
            <person name="Pitluck S."/>
            <person name="Peters L."/>
            <person name="Kyrpides N."/>
            <person name="Mavromatis K."/>
            <person name="Ivanova N."/>
            <person name="Ovchinnikova G."/>
            <person name="Zhang X."/>
            <person name="Misra M."/>
            <person name="Detter J.C."/>
            <person name="Tapia R."/>
            <person name="Han C."/>
            <person name="Land M."/>
            <person name="Hauser L."/>
            <person name="Markowitz V."/>
            <person name="Cheng J.-F."/>
            <person name="Hugenholtz P."/>
            <person name="Woyke T."/>
            <person name="Wu D."/>
            <person name="Tindall B."/>
            <person name="Faehrich R."/>
            <person name="Brambilla E."/>
            <person name="Klenk H.-P."/>
            <person name="Eisen J.A."/>
        </authorList>
    </citation>
    <scope>NUCLEOTIDE SEQUENCE [LARGE SCALE GENOMIC DNA]</scope>
    <source>
        <strain evidence="14">ATCC 29530 / DSM 19594 / LMG 11500 / NCIMB 11436 / LSU 4</strain>
    </source>
</reference>
<gene>
    <name evidence="7" type="primary">era</name>
    <name evidence="13" type="ordered locus">Runsl_1730</name>
</gene>
<dbReference type="GO" id="GO:0005525">
    <property type="term" value="F:GTP binding"/>
    <property type="evidence" value="ECO:0007669"/>
    <property type="project" value="UniProtKB-UniRule"/>
</dbReference>
<keyword evidence="7" id="KW-0472">Membrane</keyword>
<dbReference type="NCBIfam" id="TIGR00231">
    <property type="entry name" value="small_GTP"/>
    <property type="match status" value="1"/>
</dbReference>
<dbReference type="GO" id="GO:0005829">
    <property type="term" value="C:cytosol"/>
    <property type="evidence" value="ECO:0007669"/>
    <property type="project" value="TreeGrafter"/>
</dbReference>
<dbReference type="InterPro" id="IPR005662">
    <property type="entry name" value="GTPase_Era-like"/>
</dbReference>
<keyword evidence="7" id="KW-0997">Cell inner membrane</keyword>
<comment type="subunit">
    <text evidence="7">Monomer.</text>
</comment>
<dbReference type="InterPro" id="IPR030388">
    <property type="entry name" value="G_ERA_dom"/>
</dbReference>
<keyword evidence="14" id="KW-1185">Reference proteome</keyword>
<dbReference type="KEGG" id="rsi:Runsl_1730"/>
<dbReference type="PANTHER" id="PTHR42698">
    <property type="entry name" value="GTPASE ERA"/>
    <property type="match status" value="1"/>
</dbReference>
<comment type="subcellular location">
    <subcellularLocation>
        <location evidence="7">Cytoplasm</location>
    </subcellularLocation>
    <subcellularLocation>
        <location evidence="7">Cell inner membrane</location>
        <topology evidence="7">Peripheral membrane protein</topology>
    </subcellularLocation>
</comment>
<keyword evidence="4 7" id="KW-0547">Nucleotide-binding</keyword>
<evidence type="ECO:0000256" key="8">
    <source>
        <dbReference type="PROSITE-ProRule" id="PRU01050"/>
    </source>
</evidence>
<comment type="similarity">
    <text evidence="1 7 8 9">Belongs to the TRAFAC class TrmE-Era-EngA-EngB-Septin-like GTPase superfamily. Era GTPase family.</text>
</comment>
<evidence type="ECO:0000256" key="2">
    <source>
        <dbReference type="ARBA" id="ARBA00020484"/>
    </source>
</evidence>
<feature type="binding site" evidence="7">
    <location>
        <begin position="43"/>
        <end position="50"/>
    </location>
    <ligand>
        <name>GTP</name>
        <dbReference type="ChEBI" id="CHEBI:37565"/>
    </ligand>
</feature>
<proteinExistence type="inferred from homology"/>
<evidence type="ECO:0000256" key="6">
    <source>
        <dbReference type="ARBA" id="ARBA00023134"/>
    </source>
</evidence>
<sequence>MFISACHRTGEKSSNDKTQMETTEGVEVYNNPDHRAGFVSIVGKPNVGKSTLMNVLVGEKMSIITSKAQTTRHRIMGILNGVHEGVDFQLVYSDTPGIIKPQYKLHESMMEFVQGSLEDADVVLFVTDIFEKHDDEEVLERLAKTEGAVILIINKTDLATEEQINEKIAFWKEKLFTAAIIPISALKQEGINTLFTAIMECLPVHPPYFPKDELTDKPERFFAAEIIREKVFLNYKKEIPYSTEIIVEEFKDKKDILVIRAVILVERQSQKGIIIGDKGTMLKKIGSAARADLEQFFGKKVFLEQYVKVEPDWRNKVQKLKQFGYES</sequence>
<dbReference type="SUPFAM" id="SSF52540">
    <property type="entry name" value="P-loop containing nucleoside triphosphate hydrolases"/>
    <property type="match status" value="1"/>
</dbReference>
<keyword evidence="7" id="KW-0963">Cytoplasm</keyword>
<comment type="function">
    <text evidence="7">An essential GTPase that binds both GDP and GTP, with rapid nucleotide exchange. Plays a role in 16S rRNA processing and 30S ribosomal subunit biogenesis and possibly also in cell cycle regulation and energy metabolism.</text>
</comment>
<dbReference type="GO" id="GO:0000028">
    <property type="term" value="P:ribosomal small subunit assembly"/>
    <property type="evidence" value="ECO:0007669"/>
    <property type="project" value="TreeGrafter"/>
</dbReference>
<dbReference type="InterPro" id="IPR009019">
    <property type="entry name" value="KH_sf_prok-type"/>
</dbReference>
<feature type="binding site" evidence="7">
    <location>
        <begin position="154"/>
        <end position="157"/>
    </location>
    <ligand>
        <name>GTP</name>
        <dbReference type="ChEBI" id="CHEBI:37565"/>
    </ligand>
</feature>
<evidence type="ECO:0000256" key="9">
    <source>
        <dbReference type="RuleBase" id="RU003761"/>
    </source>
</evidence>
<feature type="region of interest" description="G3" evidence="8">
    <location>
        <begin position="94"/>
        <end position="97"/>
    </location>
</feature>
<evidence type="ECO:0000313" key="14">
    <source>
        <dbReference type="Proteomes" id="UP000000493"/>
    </source>
</evidence>
<protein>
    <recommendedName>
        <fullName evidence="2 7">GTPase Era</fullName>
    </recommendedName>
</protein>
<dbReference type="AlphaFoldDB" id="A0A7U3ZJ42"/>
<dbReference type="PANTHER" id="PTHR42698:SF1">
    <property type="entry name" value="GTPASE ERA, MITOCHONDRIAL"/>
    <property type="match status" value="1"/>
</dbReference>
<name>A0A7U3ZJ42_RUNSL</name>
<evidence type="ECO:0000256" key="5">
    <source>
        <dbReference type="ARBA" id="ARBA00022884"/>
    </source>
</evidence>
<evidence type="ECO:0000259" key="12">
    <source>
        <dbReference type="PROSITE" id="PS51713"/>
    </source>
</evidence>
<keyword evidence="7" id="KW-1003">Cell membrane</keyword>
<feature type="binding site" evidence="7">
    <location>
        <begin position="94"/>
        <end position="98"/>
    </location>
    <ligand>
        <name>GTP</name>
        <dbReference type="ChEBI" id="CHEBI:37565"/>
    </ligand>
</feature>
<reference evidence="13 14" key="2">
    <citation type="journal article" date="2012" name="Stand. Genomic Sci.">
        <title>Complete genome sequence of the aquatic bacterium Runella slithyformis type strain (LSU 4(T)).</title>
        <authorList>
            <person name="Copeland A."/>
            <person name="Zhang X."/>
            <person name="Misra M."/>
            <person name="Lapidus A."/>
            <person name="Nolan M."/>
            <person name="Lucas S."/>
            <person name="Deshpande S."/>
            <person name="Cheng J.F."/>
            <person name="Tapia R."/>
            <person name="Goodwin L.A."/>
            <person name="Pitluck S."/>
            <person name="Liolios K."/>
            <person name="Pagani I."/>
            <person name="Ivanova N."/>
            <person name="Mikhailova N."/>
            <person name="Pati A."/>
            <person name="Chen A."/>
            <person name="Palaniappan K."/>
            <person name="Land M."/>
            <person name="Hauser L."/>
            <person name="Pan C."/>
            <person name="Jeffries C.D."/>
            <person name="Detter J.C."/>
            <person name="Brambilla E.M."/>
            <person name="Rohde M."/>
            <person name="Djao O.D."/>
            <person name="Goker M."/>
            <person name="Sikorski J."/>
            <person name="Tindall B.J."/>
            <person name="Woyke T."/>
            <person name="Bristow J."/>
            <person name="Eisen J.A."/>
            <person name="Markowitz V."/>
            <person name="Hugenholtz P."/>
            <person name="Kyrpides N.C."/>
            <person name="Klenk H.P."/>
            <person name="Mavromatis K."/>
        </authorList>
    </citation>
    <scope>NUCLEOTIDE SEQUENCE [LARGE SCALE GENOMIC DNA]</scope>
    <source>
        <strain evidence="14">ATCC 29530 / DSM 19594 / LMG 11500 / NCIMB 11436 / LSU 4</strain>
    </source>
</reference>
<dbReference type="GO" id="GO:0070181">
    <property type="term" value="F:small ribosomal subunit rRNA binding"/>
    <property type="evidence" value="ECO:0007669"/>
    <property type="project" value="UniProtKB-UniRule"/>
</dbReference>
<keyword evidence="5 7" id="KW-0694">RNA-binding</keyword>
<dbReference type="EMBL" id="CP002859">
    <property type="protein sequence ID" value="AEI48154.1"/>
    <property type="molecule type" value="Genomic_DNA"/>
</dbReference>
<feature type="region of interest" description="G5" evidence="8">
    <location>
        <begin position="183"/>
        <end position="185"/>
    </location>
</feature>
<dbReference type="InterPro" id="IPR027417">
    <property type="entry name" value="P-loop_NTPase"/>
</dbReference>
<dbReference type="NCBIfam" id="TIGR00436">
    <property type="entry name" value="era"/>
    <property type="match status" value="1"/>
</dbReference>
<dbReference type="NCBIfam" id="NF000908">
    <property type="entry name" value="PRK00089.1"/>
    <property type="match status" value="1"/>
</dbReference>
<evidence type="ECO:0000256" key="1">
    <source>
        <dbReference type="ARBA" id="ARBA00007921"/>
    </source>
</evidence>
<dbReference type="GO" id="GO:0003924">
    <property type="term" value="F:GTPase activity"/>
    <property type="evidence" value="ECO:0007669"/>
    <property type="project" value="UniProtKB-UniRule"/>
</dbReference>
<feature type="region of interest" description="Disordered" evidence="10">
    <location>
        <begin position="1"/>
        <end position="22"/>
    </location>
</feature>
<dbReference type="PROSITE" id="PS51713">
    <property type="entry name" value="G_ERA"/>
    <property type="match status" value="1"/>
</dbReference>
<keyword evidence="6 7" id="KW-0342">GTP-binding</keyword>
<evidence type="ECO:0000256" key="7">
    <source>
        <dbReference type="HAMAP-Rule" id="MF_00367"/>
    </source>
</evidence>
<evidence type="ECO:0000256" key="10">
    <source>
        <dbReference type="SAM" id="MobiDB-lite"/>
    </source>
</evidence>
<evidence type="ECO:0000256" key="3">
    <source>
        <dbReference type="ARBA" id="ARBA00022517"/>
    </source>
</evidence>
<dbReference type="SUPFAM" id="SSF54814">
    <property type="entry name" value="Prokaryotic type KH domain (KH-domain type II)"/>
    <property type="match status" value="1"/>
</dbReference>
<accession>A0A7U3ZJ42</accession>
<feature type="domain" description="Era-type G" evidence="12">
    <location>
        <begin position="35"/>
        <end position="204"/>
    </location>
</feature>
<feature type="compositionally biased region" description="Basic and acidic residues" evidence="10">
    <location>
        <begin position="8"/>
        <end position="19"/>
    </location>
</feature>
<dbReference type="InterPro" id="IPR004044">
    <property type="entry name" value="KH_dom_type_2"/>
</dbReference>
<organism evidence="13 14">
    <name type="scientific">Runella slithyformis (strain ATCC 29530 / DSM 19594 / LMG 11500 / NCIMB 11436 / LSU 4)</name>
    <dbReference type="NCBI Taxonomy" id="761193"/>
    <lineage>
        <taxon>Bacteria</taxon>
        <taxon>Pseudomonadati</taxon>
        <taxon>Bacteroidota</taxon>
        <taxon>Cytophagia</taxon>
        <taxon>Cytophagales</taxon>
        <taxon>Spirosomataceae</taxon>
        <taxon>Runella</taxon>
    </lineage>
</organism>
<dbReference type="InterPro" id="IPR006073">
    <property type="entry name" value="GTP-bd"/>
</dbReference>
<feature type="region of interest" description="G2" evidence="8">
    <location>
        <begin position="69"/>
        <end position="73"/>
    </location>
</feature>
<evidence type="ECO:0000256" key="4">
    <source>
        <dbReference type="ARBA" id="ARBA00022741"/>
    </source>
</evidence>
<dbReference type="GO" id="GO:0005886">
    <property type="term" value="C:plasma membrane"/>
    <property type="evidence" value="ECO:0007669"/>
    <property type="project" value="UniProtKB-SubCell"/>
</dbReference>
<dbReference type="Gene3D" id="3.40.50.300">
    <property type="entry name" value="P-loop containing nucleotide triphosphate hydrolases"/>
    <property type="match status" value="1"/>
</dbReference>
<dbReference type="FunFam" id="3.30.300.20:FF:000003">
    <property type="entry name" value="GTPase Era"/>
    <property type="match status" value="1"/>
</dbReference>
<dbReference type="Pfam" id="PF01926">
    <property type="entry name" value="MMR_HSR1"/>
    <property type="match status" value="1"/>
</dbReference>
<dbReference type="PROSITE" id="PS50823">
    <property type="entry name" value="KH_TYPE_2"/>
    <property type="match status" value="1"/>
</dbReference>
<dbReference type="InterPro" id="IPR015946">
    <property type="entry name" value="KH_dom-like_a/b"/>
</dbReference>
<keyword evidence="3 7" id="KW-0690">Ribosome biogenesis</keyword>